<organism evidence="1">
    <name type="scientific">mine drainage metagenome</name>
    <dbReference type="NCBI Taxonomy" id="410659"/>
    <lineage>
        <taxon>unclassified sequences</taxon>
        <taxon>metagenomes</taxon>
        <taxon>ecological metagenomes</taxon>
    </lineage>
</organism>
<dbReference type="SUPFAM" id="SSF50118">
    <property type="entry name" value="Cell growth inhibitor/plasmid maintenance toxic component"/>
    <property type="match status" value="1"/>
</dbReference>
<dbReference type="InterPro" id="IPR003477">
    <property type="entry name" value="PemK-like"/>
</dbReference>
<dbReference type="GO" id="GO:0003677">
    <property type="term" value="F:DNA binding"/>
    <property type="evidence" value="ECO:0007669"/>
    <property type="project" value="InterPro"/>
</dbReference>
<reference evidence="1" key="1">
    <citation type="submission" date="2013-08" db="EMBL/GenBank/DDBJ databases">
        <authorList>
            <person name="Mendez C."/>
            <person name="Richter M."/>
            <person name="Ferrer M."/>
            <person name="Sanchez J."/>
        </authorList>
    </citation>
    <scope>NUCLEOTIDE SEQUENCE</scope>
</reference>
<name>T1CTC6_9ZZZZ</name>
<comment type="caution">
    <text evidence="1">The sequence shown here is derived from an EMBL/GenBank/DDBJ whole genome shotgun (WGS) entry which is preliminary data.</text>
</comment>
<dbReference type="AlphaFoldDB" id="T1CTC6"/>
<reference evidence="1" key="2">
    <citation type="journal article" date="2014" name="ISME J.">
        <title>Microbial stratification in low pH oxic and suboxic macroscopic growths along an acid mine drainage.</title>
        <authorList>
            <person name="Mendez-Garcia C."/>
            <person name="Mesa V."/>
            <person name="Sprenger R.R."/>
            <person name="Richter M."/>
            <person name="Diez M.S."/>
            <person name="Solano J."/>
            <person name="Bargiela R."/>
            <person name="Golyshina O.V."/>
            <person name="Manteca A."/>
            <person name="Ramos J.L."/>
            <person name="Gallego J.R."/>
            <person name="Llorente I."/>
            <person name="Martins Dos Santos V.A."/>
            <person name="Jensen O.N."/>
            <person name="Pelaez A.I."/>
            <person name="Sanchez J."/>
            <person name="Ferrer M."/>
        </authorList>
    </citation>
    <scope>NUCLEOTIDE SEQUENCE</scope>
</reference>
<evidence type="ECO:0000313" key="1">
    <source>
        <dbReference type="EMBL" id="EQD71919.1"/>
    </source>
</evidence>
<gene>
    <name evidence="1" type="ORF">B1B_04185</name>
</gene>
<sequence length="74" mass="7973">MADITTHVRGLDAEVSLTEADGMPRPCVVNLDNIATVPRGMLRSRITRLGPLRMAQVNRATHLALGLPLPCDIA</sequence>
<protein>
    <submittedName>
        <fullName evidence="1">PemK-like protein</fullName>
    </submittedName>
</protein>
<proteinExistence type="predicted"/>
<dbReference type="Pfam" id="PF02452">
    <property type="entry name" value="PemK_toxin"/>
    <property type="match status" value="1"/>
</dbReference>
<dbReference type="InterPro" id="IPR011067">
    <property type="entry name" value="Plasmid_toxin/cell-grow_inhib"/>
</dbReference>
<dbReference type="Gene3D" id="2.30.30.110">
    <property type="match status" value="1"/>
</dbReference>
<accession>T1CTC6</accession>
<dbReference type="EMBL" id="AUZY01002628">
    <property type="protein sequence ID" value="EQD71919.1"/>
    <property type="molecule type" value="Genomic_DNA"/>
</dbReference>